<dbReference type="Pfam" id="PF21910">
    <property type="entry name" value="GH85_C"/>
    <property type="match status" value="1"/>
</dbReference>
<dbReference type="InterPro" id="IPR054110">
    <property type="entry name" value="EndoD-like_D2"/>
</dbReference>
<feature type="domain" description="Endo-beta-N-acetylglucosaminidase D-like D2" evidence="3">
    <location>
        <begin position="644"/>
        <end position="718"/>
    </location>
</feature>
<dbReference type="Gene3D" id="3.20.20.80">
    <property type="entry name" value="Glycosidases"/>
    <property type="match status" value="1"/>
</dbReference>
<reference evidence="4 5" key="1">
    <citation type="submission" date="2019-12" db="EMBL/GenBank/DDBJ databases">
        <title>Whole genome shotgun sequence of Streptomyces hygroscopicus subsp. glebosus NBRC 13786.</title>
        <authorList>
            <person name="Ichikawa N."/>
            <person name="Kimura A."/>
            <person name="Kitahashi Y."/>
            <person name="Komaki H."/>
            <person name="Tamura T."/>
        </authorList>
    </citation>
    <scope>NUCLEOTIDE SEQUENCE [LARGE SCALE GENOMIC DNA]</scope>
    <source>
        <strain evidence="4 5">NBRC 13786</strain>
    </source>
</reference>
<dbReference type="RefSeq" id="WP_190144183.1">
    <property type="nucleotide sequence ID" value="NZ_BLIO01000001.1"/>
</dbReference>
<dbReference type="Proteomes" id="UP000430079">
    <property type="component" value="Unassembled WGS sequence"/>
</dbReference>
<dbReference type="InterPro" id="IPR005201">
    <property type="entry name" value="TIM_ENGase"/>
</dbReference>
<name>A0A640SLX3_9ACTN</name>
<comment type="caution">
    <text evidence="4">The sequence shown here is derived from an EMBL/GenBank/DDBJ whole genome shotgun (WGS) entry which is preliminary data.</text>
</comment>
<feature type="signal peptide" evidence="1">
    <location>
        <begin position="1"/>
        <end position="33"/>
    </location>
</feature>
<proteinExistence type="predicted"/>
<feature type="domain" description="Cytosolic endo-beta-N-acetylglucosaminidase TIM barrel" evidence="2">
    <location>
        <begin position="128"/>
        <end position="433"/>
    </location>
</feature>
<dbReference type="PANTHER" id="PTHR13246">
    <property type="entry name" value="ENDO BETA N-ACETYLGLUCOSAMINIDASE"/>
    <property type="match status" value="1"/>
</dbReference>
<evidence type="ECO:0000259" key="2">
    <source>
        <dbReference type="Pfam" id="PF03644"/>
    </source>
</evidence>
<dbReference type="InterPro" id="IPR013783">
    <property type="entry name" value="Ig-like_fold"/>
</dbReference>
<keyword evidence="5" id="KW-1185">Reference proteome</keyword>
<evidence type="ECO:0000313" key="5">
    <source>
        <dbReference type="Proteomes" id="UP000430079"/>
    </source>
</evidence>
<dbReference type="GO" id="GO:0005829">
    <property type="term" value="C:cytosol"/>
    <property type="evidence" value="ECO:0007669"/>
    <property type="project" value="UniProtKB-SubCell"/>
</dbReference>
<dbReference type="GO" id="GO:0005975">
    <property type="term" value="P:carbohydrate metabolic process"/>
    <property type="evidence" value="ECO:0007669"/>
    <property type="project" value="UniProtKB-ARBA"/>
</dbReference>
<evidence type="ECO:0000313" key="4">
    <source>
        <dbReference type="EMBL" id="GFE12513.1"/>
    </source>
</evidence>
<dbReference type="Gene3D" id="2.60.40.10">
    <property type="entry name" value="Immunoglobulins"/>
    <property type="match status" value="1"/>
</dbReference>
<dbReference type="Pfam" id="PF03644">
    <property type="entry name" value="Glyco_hydro_85"/>
    <property type="match status" value="1"/>
</dbReference>
<dbReference type="Gene3D" id="2.60.120.260">
    <property type="entry name" value="Galactose-binding domain-like"/>
    <property type="match status" value="1"/>
</dbReference>
<dbReference type="AlphaFoldDB" id="A0A640SLX3"/>
<dbReference type="CDD" id="cd06547">
    <property type="entry name" value="GH85_ENGase"/>
    <property type="match status" value="1"/>
</dbReference>
<dbReference type="PROSITE" id="PS51318">
    <property type="entry name" value="TAT"/>
    <property type="match status" value="1"/>
</dbReference>
<dbReference type="EMBL" id="BLIO01000001">
    <property type="protein sequence ID" value="GFE12513.1"/>
    <property type="molecule type" value="Genomic_DNA"/>
</dbReference>
<dbReference type="InterPro" id="IPR006311">
    <property type="entry name" value="TAT_signal"/>
</dbReference>
<organism evidence="4 5">
    <name type="scientific">Streptomyces glebosus</name>
    <dbReference type="NCBI Taxonomy" id="249580"/>
    <lineage>
        <taxon>Bacteria</taxon>
        <taxon>Bacillati</taxon>
        <taxon>Actinomycetota</taxon>
        <taxon>Actinomycetes</taxon>
        <taxon>Kitasatosporales</taxon>
        <taxon>Streptomycetaceae</taxon>
        <taxon>Streptomyces</taxon>
    </lineage>
</organism>
<sequence length="718" mass="76062">MNRQPSPVSRRRVLLAGAGTAAALLGPSLGGGAAVATGPPRAGAADPLQPCASYWFPDSLPSGTPDDGITWRSLAAWTPGTDRDLPFNTATVPLAERFTPAPANTTARAGQARISALAAFDHTAGNPSQGSATADYYAPTHWAYLDELVFWGGSSGEGLILAPNAPVVDAAHRNGVPVLGTVFLPPVAYGGQLRWTRDLVRRDAAGRFPLAAKLVQVARVYGFDGWFLNAETGGGDAALAAEMQAFLRALRTAGARHGLRITWYDAMNRTGQVGWQGALDELNRPFFQDDTGPVTDSMFLDFRWTAGRLADSGRLAQELGRSRYELWAGVDVESAGWDSATDWEAILPTGRDHVVSYGFYRPEWTLSHLPAGRTPGQFHAADDRFWCGEGLDPAGPGGTGDGWRAPASAVADRSTLTALPFATTFNTGHGLRWYENGAAASDTPWNHLGLQDRLPPRRWAVRTEGRRPEVSFDFADAWRGGSSLLVRGALDRPATLELFPARLPAGAATVLDLTHRLDPSSGPVTVEVAVAPRDAPAPGEPAPYVHLPAGTLEPGDGWRTVSLRLGSLGTGTLEPGDGWRTVSLRLGSLGTGTLHALGVRLTGRDGAAVAWRLGALAVRDSTACPAAPGGLTITGTAAADGATAVRLGWGRATGPVRHYEVHRQLPDGRREFLGGTCGTAYYVAGLRRAGHEPAARLEVRAVHELFTVSKPSTVQLPW</sequence>
<gene>
    <name evidence="4" type="ORF">Sgleb_05600</name>
</gene>
<keyword evidence="1" id="KW-0732">Signal</keyword>
<feature type="chain" id="PRO_5038602195" evidence="1">
    <location>
        <begin position="34"/>
        <end position="718"/>
    </location>
</feature>
<evidence type="ECO:0000256" key="1">
    <source>
        <dbReference type="SAM" id="SignalP"/>
    </source>
</evidence>
<protein>
    <submittedName>
        <fullName evidence="4">Uncharacterized protein</fullName>
    </submittedName>
</protein>
<dbReference type="InterPro" id="IPR032979">
    <property type="entry name" value="ENGase"/>
</dbReference>
<dbReference type="GO" id="GO:0033925">
    <property type="term" value="F:mannosyl-glycoprotein endo-beta-N-acetylglucosaminidase activity"/>
    <property type="evidence" value="ECO:0007669"/>
    <property type="project" value="InterPro"/>
</dbReference>
<accession>A0A640SLX3</accession>
<evidence type="ECO:0000259" key="3">
    <source>
        <dbReference type="Pfam" id="PF21910"/>
    </source>
</evidence>
<dbReference type="PANTHER" id="PTHR13246:SF1">
    <property type="entry name" value="CYTOSOLIC ENDO-BETA-N-ACETYLGLUCOSAMINIDASE"/>
    <property type="match status" value="1"/>
</dbReference>